<evidence type="ECO:0000256" key="1">
    <source>
        <dbReference type="SAM" id="MobiDB-lite"/>
    </source>
</evidence>
<evidence type="ECO:0000313" key="3">
    <source>
        <dbReference type="Proteomes" id="UP000299102"/>
    </source>
</evidence>
<feature type="compositionally biased region" description="Low complexity" evidence="1">
    <location>
        <begin position="1"/>
        <end position="20"/>
    </location>
</feature>
<feature type="compositionally biased region" description="Polar residues" evidence="1">
    <location>
        <begin position="21"/>
        <end position="40"/>
    </location>
</feature>
<organism evidence="2 3">
    <name type="scientific">Eumeta variegata</name>
    <name type="common">Bagworm moth</name>
    <name type="synonym">Eumeta japonica</name>
    <dbReference type="NCBI Taxonomy" id="151549"/>
    <lineage>
        <taxon>Eukaryota</taxon>
        <taxon>Metazoa</taxon>
        <taxon>Ecdysozoa</taxon>
        <taxon>Arthropoda</taxon>
        <taxon>Hexapoda</taxon>
        <taxon>Insecta</taxon>
        <taxon>Pterygota</taxon>
        <taxon>Neoptera</taxon>
        <taxon>Endopterygota</taxon>
        <taxon>Lepidoptera</taxon>
        <taxon>Glossata</taxon>
        <taxon>Ditrysia</taxon>
        <taxon>Tineoidea</taxon>
        <taxon>Psychidae</taxon>
        <taxon>Oiketicinae</taxon>
        <taxon>Eumeta</taxon>
    </lineage>
</organism>
<accession>A0A4C1T7V9</accession>
<dbReference type="EMBL" id="BGZK01004727">
    <property type="protein sequence ID" value="GBP10583.1"/>
    <property type="molecule type" value="Genomic_DNA"/>
</dbReference>
<comment type="caution">
    <text evidence="2">The sequence shown here is derived from an EMBL/GenBank/DDBJ whole genome shotgun (WGS) entry which is preliminary data.</text>
</comment>
<reference evidence="2 3" key="1">
    <citation type="journal article" date="2019" name="Commun. Biol.">
        <title>The bagworm genome reveals a unique fibroin gene that provides high tensile strength.</title>
        <authorList>
            <person name="Kono N."/>
            <person name="Nakamura H."/>
            <person name="Ohtoshi R."/>
            <person name="Tomita M."/>
            <person name="Numata K."/>
            <person name="Arakawa K."/>
        </authorList>
    </citation>
    <scope>NUCLEOTIDE SEQUENCE [LARGE SCALE GENOMIC DNA]</scope>
</reference>
<evidence type="ECO:0000313" key="2">
    <source>
        <dbReference type="EMBL" id="GBP10583.1"/>
    </source>
</evidence>
<keyword evidence="3" id="KW-1185">Reference proteome</keyword>
<dbReference type="Proteomes" id="UP000299102">
    <property type="component" value="Unassembled WGS sequence"/>
</dbReference>
<protein>
    <submittedName>
        <fullName evidence="2">Uncharacterized protein</fullName>
    </submittedName>
</protein>
<gene>
    <name evidence="2" type="ORF">EVAR_69949_1</name>
</gene>
<proteinExistence type="predicted"/>
<feature type="region of interest" description="Disordered" evidence="1">
    <location>
        <begin position="1"/>
        <end position="64"/>
    </location>
</feature>
<sequence length="279" mass="30762">MNETDSTPTSTLNASASASTPVNTTTKQVNSDAKNKQPQEPNLLPPLRGKGSTQKRSTRPVPPLPAVWSRELKLPCAAALCKPTCDNCGQEHTANYGGCPKAPKARANSLKPSTTGLSLRPCLVPIRGLESSFLELNRSCHERQTAGVHPGRLLHIKFLTKLVLLQTTSKRSFLSTIKRSEISESNRDLRSCRNGQEKLYDLVKYYHLVVRMESILEKVSTTFEEVDTALNNIPDVIETTDEIDSSSHHQPHQNGSQRCSRVVLVSIDRQKLPADALNC</sequence>
<dbReference type="AlphaFoldDB" id="A0A4C1T7V9"/>
<name>A0A4C1T7V9_EUMVA</name>